<comment type="subcellular location">
    <subcellularLocation>
        <location evidence="1">Lipid droplet</location>
    </subcellularLocation>
</comment>
<dbReference type="Pfam" id="PF03036">
    <property type="entry name" value="Perilipin"/>
    <property type="match status" value="1"/>
</dbReference>
<dbReference type="EMBL" id="CAJNOK010021904">
    <property type="protein sequence ID" value="CAF1339548.1"/>
    <property type="molecule type" value="Genomic_DNA"/>
</dbReference>
<dbReference type="Proteomes" id="UP000681722">
    <property type="component" value="Unassembled WGS sequence"/>
</dbReference>
<gene>
    <name evidence="5" type="ORF">GPM918_LOCUS8587</name>
    <name evidence="6" type="ORF">OVA965_LOCUS30277</name>
    <name evidence="7" type="ORF">SRO942_LOCUS8587</name>
    <name evidence="8" type="ORF">TMI583_LOCUS31074</name>
</gene>
<feature type="region of interest" description="Disordered" evidence="4">
    <location>
        <begin position="311"/>
        <end position="330"/>
    </location>
</feature>
<sequence length="330" mass="36851">MVEIQTVSCIHDIPVVRSSTDVIQDVYAKAKETSAFIRVPCNLAETVADKSIKIAAVVATPFSGPVKALDDYAVQKIKQIEAKYPVINTPTKEVSSAANATVNRATDVADTVFTFCETHVPGKPVFQRPVQRKDFGQRSSLLVQRIRDAAMVIVQFALDSFYSSFHQSLAWFRLLVVFILLKVKTSNEDILTKCQQTTSSETNTEMRTITDQNKLSKLKTGKMSTTFFKDMVKPLFILNMTIAQRLLVFVNVLITKLVGRITPNDRTMAELKKMPRHNSTSPLLATSFTTVPSTTTTTTTTRRIHIEQRPILTGNQLDLNNQSSSEEETE</sequence>
<keyword evidence="3" id="KW-0551">Lipid droplet</keyword>
<comment type="caution">
    <text evidence="5">The sequence shown here is derived from an EMBL/GenBank/DDBJ whole genome shotgun (WGS) entry which is preliminary data.</text>
</comment>
<dbReference type="GO" id="GO:0005829">
    <property type="term" value="C:cytosol"/>
    <property type="evidence" value="ECO:0007669"/>
    <property type="project" value="TreeGrafter"/>
</dbReference>
<evidence type="ECO:0000313" key="9">
    <source>
        <dbReference type="Proteomes" id="UP000663829"/>
    </source>
</evidence>
<evidence type="ECO:0000256" key="4">
    <source>
        <dbReference type="SAM" id="MobiDB-lite"/>
    </source>
</evidence>
<dbReference type="EMBL" id="CAJNOQ010001509">
    <property type="protein sequence ID" value="CAF0900057.1"/>
    <property type="molecule type" value="Genomic_DNA"/>
</dbReference>
<dbReference type="EMBL" id="CAJOBC010001509">
    <property type="protein sequence ID" value="CAF3682671.1"/>
    <property type="molecule type" value="Genomic_DNA"/>
</dbReference>
<comment type="similarity">
    <text evidence="2">Belongs to the perilipin family.</text>
</comment>
<evidence type="ECO:0000256" key="2">
    <source>
        <dbReference type="ARBA" id="ARBA00006311"/>
    </source>
</evidence>
<dbReference type="GO" id="GO:0019915">
    <property type="term" value="P:lipid storage"/>
    <property type="evidence" value="ECO:0007669"/>
    <property type="project" value="TreeGrafter"/>
</dbReference>
<evidence type="ECO:0000313" key="7">
    <source>
        <dbReference type="EMBL" id="CAF3682671.1"/>
    </source>
</evidence>
<dbReference type="Proteomes" id="UP000677228">
    <property type="component" value="Unassembled WGS sequence"/>
</dbReference>
<evidence type="ECO:0000313" key="8">
    <source>
        <dbReference type="EMBL" id="CAF4150788.1"/>
    </source>
</evidence>
<organism evidence="5 9">
    <name type="scientific">Didymodactylos carnosus</name>
    <dbReference type="NCBI Taxonomy" id="1234261"/>
    <lineage>
        <taxon>Eukaryota</taxon>
        <taxon>Metazoa</taxon>
        <taxon>Spiralia</taxon>
        <taxon>Gnathifera</taxon>
        <taxon>Rotifera</taxon>
        <taxon>Eurotatoria</taxon>
        <taxon>Bdelloidea</taxon>
        <taxon>Philodinida</taxon>
        <taxon>Philodinidae</taxon>
        <taxon>Didymodactylos</taxon>
    </lineage>
</organism>
<accession>A0A813ZK52</accession>
<evidence type="ECO:0000256" key="3">
    <source>
        <dbReference type="ARBA" id="ARBA00022677"/>
    </source>
</evidence>
<proteinExistence type="inferred from homology"/>
<reference evidence="5" key="1">
    <citation type="submission" date="2021-02" db="EMBL/GenBank/DDBJ databases">
        <authorList>
            <person name="Nowell W R."/>
        </authorList>
    </citation>
    <scope>NUCLEOTIDE SEQUENCE</scope>
</reference>
<dbReference type="PANTHER" id="PTHR14024:SF49">
    <property type="entry name" value="LIPID STORAGE DROPLETS SURFACE-BINDING PROTEIN 1"/>
    <property type="match status" value="1"/>
</dbReference>
<dbReference type="EMBL" id="CAJOBA010043527">
    <property type="protein sequence ID" value="CAF4150788.1"/>
    <property type="molecule type" value="Genomic_DNA"/>
</dbReference>
<evidence type="ECO:0000313" key="6">
    <source>
        <dbReference type="EMBL" id="CAF1339548.1"/>
    </source>
</evidence>
<evidence type="ECO:0000256" key="1">
    <source>
        <dbReference type="ARBA" id="ARBA00004502"/>
    </source>
</evidence>
<dbReference type="OrthoDB" id="376826at2759"/>
<dbReference type="PANTHER" id="PTHR14024">
    <property type="entry name" value="PERILIPIN"/>
    <property type="match status" value="1"/>
</dbReference>
<dbReference type="Proteomes" id="UP000682733">
    <property type="component" value="Unassembled WGS sequence"/>
</dbReference>
<dbReference type="GO" id="GO:0005811">
    <property type="term" value="C:lipid droplet"/>
    <property type="evidence" value="ECO:0007669"/>
    <property type="project" value="UniProtKB-SubCell"/>
</dbReference>
<dbReference type="Proteomes" id="UP000663829">
    <property type="component" value="Unassembled WGS sequence"/>
</dbReference>
<dbReference type="AlphaFoldDB" id="A0A813ZK52"/>
<name>A0A813ZK52_9BILA</name>
<keyword evidence="9" id="KW-1185">Reference proteome</keyword>
<feature type="compositionally biased region" description="Polar residues" evidence="4">
    <location>
        <begin position="313"/>
        <end position="324"/>
    </location>
</feature>
<evidence type="ECO:0000313" key="5">
    <source>
        <dbReference type="EMBL" id="CAF0900057.1"/>
    </source>
</evidence>
<protein>
    <submittedName>
        <fullName evidence="5">Uncharacterized protein</fullName>
    </submittedName>
</protein>
<dbReference type="GO" id="GO:0010890">
    <property type="term" value="P:positive regulation of triglyceride storage"/>
    <property type="evidence" value="ECO:0007669"/>
    <property type="project" value="TreeGrafter"/>
</dbReference>
<dbReference type="InterPro" id="IPR004279">
    <property type="entry name" value="Perilipin"/>
</dbReference>